<feature type="region of interest" description="Disordered" evidence="1">
    <location>
        <begin position="73"/>
        <end position="97"/>
    </location>
</feature>
<dbReference type="CDD" id="cd00303">
    <property type="entry name" value="retropepsin_like"/>
    <property type="match status" value="1"/>
</dbReference>
<name>A0A6A4DT79_9STRA</name>
<feature type="region of interest" description="Disordered" evidence="1">
    <location>
        <begin position="582"/>
        <end position="623"/>
    </location>
</feature>
<sequence>MTKFEMSEGTPSVAPAMTLEHTAFPHLTTVEWQALHRLAAVSREFVVTSLLSSATPDQERQAFQEFMERELAEAKRRVPTPSHSSRNDAVKVETSTYSGAGQDRLPLNRWFREIDIAIASRLIEAPTARVDFLLSRLSGKSKEWALGKLVVDRDAFPTLESLQSDLRLAFEPPQDESRTRATFFALRQGKMSMRDYVQKTRHLVSCIVTNPIDVASQVHVFIFGMREGMTRYCLTRAEPSTLEAAFALALREDYTVASSYARALTPDARASAPEPMEIDVIEAESRRGRPRPHAVHASATTTVRATVANWSATAATSPDIAQRCAARQLQSWQAPKSSARPTTRSRPLYQKTAGTCSLHVAGAERPLRALLESGATHNFIRDDCLALLPSHVRVRDGPGEIVVKLADCKPHRAPRRAVSLAYAFDGFSTNDVFLVIELNYAFDCILGMPWLARYQPEIDWLALVDRTSTTQPPPRESDGPRCGECAASVIGPVSNPPSRAREVLKKNTVEQWLPYVNYAVEQGLPHVKNAVEQRFPHVKNAVEQRLPLENATVEQRLPFADDSVAQQGLRDTGMVETEFPCLEEGEVSSSETSASSSCSKRLRKSKRNRSGRRRLRRRSTVVDQAPSSEILNVVEYSEGSPNQVRTIEVANPPTDAATITRLPGLSWKHFLRHLKAGEIEQLCLLTGSDQPDVLANAVSNDTSSSRPKAAEPKSVREARFAAQSWQALQDSNNPVYSIAREFEDIFPEKIPAELPAERGVRHEIDLVPGLKYCVTRQWPLPRDQVQAIDDFFEGRRKAGHVRESISPHSSPTFCVKKATGGWRIVHAFNKLNDATIPARTPIPRKDMVLDTMSGSVIYSAIDLTDGFYQILMRESDIPLTAVSTPSGMLWE</sequence>
<protein>
    <recommendedName>
        <fullName evidence="2">Retrotransposon gag domain-containing protein</fullName>
    </recommendedName>
</protein>
<dbReference type="AlphaFoldDB" id="A0A6A4DT79"/>
<accession>A0A6A4DT79</accession>
<dbReference type="Proteomes" id="UP000434957">
    <property type="component" value="Unassembled WGS sequence"/>
</dbReference>
<dbReference type="Pfam" id="PF03732">
    <property type="entry name" value="Retrotrans_gag"/>
    <property type="match status" value="1"/>
</dbReference>
<comment type="caution">
    <text evidence="3">The sequence shown here is derived from an EMBL/GenBank/DDBJ whole genome shotgun (WGS) entry which is preliminary data.</text>
</comment>
<evidence type="ECO:0000313" key="4">
    <source>
        <dbReference type="Proteomes" id="UP000434957"/>
    </source>
</evidence>
<dbReference type="Gene3D" id="3.30.70.270">
    <property type="match status" value="1"/>
</dbReference>
<evidence type="ECO:0000259" key="2">
    <source>
        <dbReference type="Pfam" id="PF03732"/>
    </source>
</evidence>
<evidence type="ECO:0000313" key="3">
    <source>
        <dbReference type="EMBL" id="KAE9312037.1"/>
    </source>
</evidence>
<dbReference type="PANTHER" id="PTHR15503">
    <property type="entry name" value="LDOC1 RELATED"/>
    <property type="match status" value="1"/>
</dbReference>
<dbReference type="InterPro" id="IPR043502">
    <property type="entry name" value="DNA/RNA_pol_sf"/>
</dbReference>
<dbReference type="InterPro" id="IPR043128">
    <property type="entry name" value="Rev_trsase/Diguanyl_cyclase"/>
</dbReference>
<dbReference type="Gene3D" id="2.40.70.10">
    <property type="entry name" value="Acid Proteases"/>
    <property type="match status" value="1"/>
</dbReference>
<dbReference type="PANTHER" id="PTHR15503:SF22">
    <property type="entry name" value="TRANSPOSON TY3-I GAG POLYPROTEIN"/>
    <property type="match status" value="1"/>
</dbReference>
<dbReference type="SUPFAM" id="SSF56672">
    <property type="entry name" value="DNA/RNA polymerases"/>
    <property type="match status" value="1"/>
</dbReference>
<feature type="domain" description="Retrotransposon gag" evidence="2">
    <location>
        <begin position="135"/>
        <end position="227"/>
    </location>
</feature>
<proteinExistence type="predicted"/>
<reference evidence="3 4" key="1">
    <citation type="submission" date="2018-08" db="EMBL/GenBank/DDBJ databases">
        <title>Genomic investigation of the strawberry pathogen Phytophthora fragariae indicates pathogenicity is determined by transcriptional variation in three key races.</title>
        <authorList>
            <person name="Adams T.M."/>
            <person name="Armitage A.D."/>
            <person name="Sobczyk M.K."/>
            <person name="Bates H.J."/>
            <person name="Dunwell J.M."/>
            <person name="Nellist C.F."/>
            <person name="Harrison R.J."/>
        </authorList>
    </citation>
    <scope>NUCLEOTIDE SEQUENCE [LARGE SCALE GENOMIC DNA]</scope>
    <source>
        <strain evidence="3 4">SCRP333</strain>
    </source>
</reference>
<gene>
    <name evidence="3" type="ORF">PR003_g19866</name>
</gene>
<dbReference type="InterPro" id="IPR005162">
    <property type="entry name" value="Retrotrans_gag_dom"/>
</dbReference>
<feature type="compositionally biased region" description="Low complexity" evidence="1">
    <location>
        <begin position="587"/>
        <end position="599"/>
    </location>
</feature>
<organism evidence="3 4">
    <name type="scientific">Phytophthora rubi</name>
    <dbReference type="NCBI Taxonomy" id="129364"/>
    <lineage>
        <taxon>Eukaryota</taxon>
        <taxon>Sar</taxon>
        <taxon>Stramenopiles</taxon>
        <taxon>Oomycota</taxon>
        <taxon>Peronosporomycetes</taxon>
        <taxon>Peronosporales</taxon>
        <taxon>Peronosporaceae</taxon>
        <taxon>Phytophthora</taxon>
    </lineage>
</organism>
<evidence type="ECO:0000256" key="1">
    <source>
        <dbReference type="SAM" id="MobiDB-lite"/>
    </source>
</evidence>
<dbReference type="EMBL" id="QXFT01001712">
    <property type="protein sequence ID" value="KAE9312037.1"/>
    <property type="molecule type" value="Genomic_DNA"/>
</dbReference>
<dbReference type="InterPro" id="IPR021109">
    <property type="entry name" value="Peptidase_aspartic_dom_sf"/>
</dbReference>
<keyword evidence="4" id="KW-1185">Reference proteome</keyword>
<dbReference type="InterPro" id="IPR032567">
    <property type="entry name" value="RTL1-rel"/>
</dbReference>
<dbReference type="CDD" id="cd01647">
    <property type="entry name" value="RT_LTR"/>
    <property type="match status" value="1"/>
</dbReference>
<dbReference type="Gene3D" id="3.10.10.10">
    <property type="entry name" value="HIV Type 1 Reverse Transcriptase, subunit A, domain 1"/>
    <property type="match status" value="1"/>
</dbReference>
<feature type="compositionally biased region" description="Basic residues" evidence="1">
    <location>
        <begin position="600"/>
        <end position="619"/>
    </location>
</feature>